<dbReference type="SUPFAM" id="SSF109854">
    <property type="entry name" value="DinB/YfiT-like putative metalloenzymes"/>
    <property type="match status" value="1"/>
</dbReference>
<evidence type="ECO:0000259" key="1">
    <source>
        <dbReference type="Pfam" id="PF11716"/>
    </source>
</evidence>
<reference evidence="2 3" key="1">
    <citation type="submission" date="2016-06" db="EMBL/GenBank/DDBJ databases">
        <authorList>
            <person name="Kjaerup R.B."/>
            <person name="Dalgaard T.S."/>
            <person name="Juul-Madsen H.R."/>
        </authorList>
    </citation>
    <scope>NUCLEOTIDE SEQUENCE [LARGE SCALE GENOMIC DNA]</scope>
    <source>
        <strain evidence="2 3">DSM 43363</strain>
    </source>
</reference>
<dbReference type="InterPro" id="IPR034660">
    <property type="entry name" value="DinB/YfiT-like"/>
</dbReference>
<proteinExistence type="predicted"/>
<dbReference type="InterPro" id="IPR017518">
    <property type="entry name" value="CHP03084"/>
</dbReference>
<protein>
    <submittedName>
        <fullName evidence="2">TIGR03084 family protein</fullName>
    </submittedName>
</protein>
<name>A0A1C6VXC1_9ACTN</name>
<accession>A0A1C6VXC1</accession>
<feature type="domain" description="Mycothiol-dependent maleylpyruvate isomerase metal-binding" evidence="1">
    <location>
        <begin position="10"/>
        <end position="146"/>
    </location>
</feature>
<organism evidence="2 3">
    <name type="scientific">Micromonospora peucetia</name>
    <dbReference type="NCBI Taxonomy" id="47871"/>
    <lineage>
        <taxon>Bacteria</taxon>
        <taxon>Bacillati</taxon>
        <taxon>Actinomycetota</taxon>
        <taxon>Actinomycetes</taxon>
        <taxon>Micromonosporales</taxon>
        <taxon>Micromonosporaceae</taxon>
        <taxon>Micromonospora</taxon>
    </lineage>
</organism>
<dbReference type="NCBIfam" id="TIGR03084">
    <property type="entry name" value="TIGR03084 family metal-binding protein"/>
    <property type="match status" value="1"/>
</dbReference>
<dbReference type="AlphaFoldDB" id="A0A1C6VXC1"/>
<sequence length="264" mass="28570">MAEQDVFAALEAEGDDVDRMVAELDEAGWRTPTPAEGWTVAHQIAHLTATFRMAGLAAADPDGFQALMSRMSGNFDADVNAAMAPYLAEAPAALLARWREERALAEKALAAVPVGQPVPWLVRPLPAPVLAAAGMMELFGHGQDIADALGVRRRHTDRLRPLVEFAVRTWDFGYLARGLEVPASTLRFIITAPSGAVWHFGPPNGEQIVNGPAEDFCLLVTRRRHRDDLSLRATGAEAHHWLDIAQAYRGPAGPGRQPGQFATS</sequence>
<dbReference type="InterPro" id="IPR024344">
    <property type="entry name" value="MDMPI_metal-binding"/>
</dbReference>
<dbReference type="Pfam" id="PF11716">
    <property type="entry name" value="MDMPI_N"/>
    <property type="match status" value="1"/>
</dbReference>
<dbReference type="GO" id="GO:0046872">
    <property type="term" value="F:metal ion binding"/>
    <property type="evidence" value="ECO:0007669"/>
    <property type="project" value="InterPro"/>
</dbReference>
<dbReference type="RefSeq" id="WP_245715881.1">
    <property type="nucleotide sequence ID" value="NZ_FMIC01000002.1"/>
</dbReference>
<gene>
    <name evidence="2" type="ORF">GA0070608_4467</name>
</gene>
<evidence type="ECO:0000313" key="3">
    <source>
        <dbReference type="Proteomes" id="UP000199343"/>
    </source>
</evidence>
<dbReference type="Proteomes" id="UP000199343">
    <property type="component" value="Unassembled WGS sequence"/>
</dbReference>
<dbReference type="STRING" id="47871.GA0070608_4467"/>
<evidence type="ECO:0000313" key="2">
    <source>
        <dbReference type="EMBL" id="SCL70872.1"/>
    </source>
</evidence>
<dbReference type="InterPro" id="IPR017517">
    <property type="entry name" value="Maleyloyr_isom"/>
</dbReference>
<dbReference type="Gene3D" id="1.20.120.450">
    <property type="entry name" value="dinb family like domain"/>
    <property type="match status" value="1"/>
</dbReference>
<dbReference type="EMBL" id="FMIC01000002">
    <property type="protein sequence ID" value="SCL70872.1"/>
    <property type="molecule type" value="Genomic_DNA"/>
</dbReference>
<dbReference type="NCBIfam" id="TIGR03083">
    <property type="entry name" value="maleylpyruvate isomerase family mycothiol-dependent enzyme"/>
    <property type="match status" value="1"/>
</dbReference>